<proteinExistence type="predicted"/>
<feature type="region of interest" description="Disordered" evidence="1">
    <location>
        <begin position="209"/>
        <end position="228"/>
    </location>
</feature>
<comment type="caution">
    <text evidence="2">The sequence shown here is derived from an EMBL/GenBank/DDBJ whole genome shotgun (WGS) entry which is preliminary data.</text>
</comment>
<dbReference type="Proteomes" id="UP001233172">
    <property type="component" value="Unassembled WGS sequence"/>
</dbReference>
<gene>
    <name evidence="2" type="ORF">Bpfe_012053</name>
</gene>
<accession>A0AAD8BPZ0</accession>
<evidence type="ECO:0000313" key="2">
    <source>
        <dbReference type="EMBL" id="KAK0058411.1"/>
    </source>
</evidence>
<feature type="compositionally biased region" description="Polar residues" evidence="1">
    <location>
        <begin position="209"/>
        <end position="221"/>
    </location>
</feature>
<reference evidence="2" key="1">
    <citation type="journal article" date="2023" name="PLoS Negl. Trop. Dis.">
        <title>A genome sequence for Biomphalaria pfeifferi, the major vector snail for the human-infecting parasite Schistosoma mansoni.</title>
        <authorList>
            <person name="Bu L."/>
            <person name="Lu L."/>
            <person name="Laidemitt M.R."/>
            <person name="Zhang S.M."/>
            <person name="Mutuku M."/>
            <person name="Mkoji G."/>
            <person name="Steinauer M."/>
            <person name="Loker E.S."/>
        </authorList>
    </citation>
    <scope>NUCLEOTIDE SEQUENCE</scope>
    <source>
        <strain evidence="2">KasaAsao</strain>
    </source>
</reference>
<name>A0AAD8BPZ0_BIOPF</name>
<organism evidence="2 3">
    <name type="scientific">Biomphalaria pfeifferi</name>
    <name type="common">Bloodfluke planorb</name>
    <name type="synonym">Freshwater snail</name>
    <dbReference type="NCBI Taxonomy" id="112525"/>
    <lineage>
        <taxon>Eukaryota</taxon>
        <taxon>Metazoa</taxon>
        <taxon>Spiralia</taxon>
        <taxon>Lophotrochozoa</taxon>
        <taxon>Mollusca</taxon>
        <taxon>Gastropoda</taxon>
        <taxon>Heterobranchia</taxon>
        <taxon>Euthyneura</taxon>
        <taxon>Panpulmonata</taxon>
        <taxon>Hygrophila</taxon>
        <taxon>Lymnaeoidea</taxon>
        <taxon>Planorbidae</taxon>
        <taxon>Biomphalaria</taxon>
    </lineage>
</organism>
<sequence>MENKKIDQVSFEQLNPLSDSPLWDERYLHNDMNSSLDFFDFEHFKYRADNAAIDVDSCLADSFYHSSDREQQLNELHTSPSLNGDITSPNIDDINESDEFWKNILNNIDHNILADKPYDYCSSASDFCLSLTQAATTDEFIQRHDSISFNDSLSLSTNSLTESNVTNIKPCNTSKSFPEKKKQSPVKTALTTCNTKRKKTKKAIIGNKLPTNTTAHSNGLISQSHHHSSRSYSDLTKVEVKGKWITMFKSVAFKSKDFNSNAERQKTFKSKSRKQNKSSNLLSKHEISFFQRQQDSTDPLITSHCEGSICFNSCEVSQNVNHSKNKIVPDLMPTAQNNVDSHIVRTKVVHLQTKNHNSFVQTMSQEENQSVTLQFPCEIKSVSSIKVDKKGSVMSLPTNTLNTFMVRDLLNMSGRKIEKNIKDLTMEYRANIVKIIQQKQLRLKQMEA</sequence>
<dbReference type="AlphaFoldDB" id="A0AAD8BPZ0"/>
<dbReference type="EMBL" id="JASAOG010000048">
    <property type="protein sequence ID" value="KAK0058411.1"/>
    <property type="molecule type" value="Genomic_DNA"/>
</dbReference>
<evidence type="ECO:0000313" key="3">
    <source>
        <dbReference type="Proteomes" id="UP001233172"/>
    </source>
</evidence>
<protein>
    <submittedName>
        <fullName evidence="2">Uncharacterized protein</fullName>
    </submittedName>
</protein>
<reference evidence="2" key="2">
    <citation type="submission" date="2023-04" db="EMBL/GenBank/DDBJ databases">
        <authorList>
            <person name="Bu L."/>
            <person name="Lu L."/>
            <person name="Laidemitt M.R."/>
            <person name="Zhang S.M."/>
            <person name="Mutuku M."/>
            <person name="Mkoji G."/>
            <person name="Steinauer M."/>
            <person name="Loker E.S."/>
        </authorList>
    </citation>
    <scope>NUCLEOTIDE SEQUENCE</scope>
    <source>
        <strain evidence="2">KasaAsao</strain>
        <tissue evidence="2">Whole Snail</tissue>
    </source>
</reference>
<evidence type="ECO:0000256" key="1">
    <source>
        <dbReference type="SAM" id="MobiDB-lite"/>
    </source>
</evidence>
<keyword evidence="3" id="KW-1185">Reference proteome</keyword>